<evidence type="ECO:0000256" key="1">
    <source>
        <dbReference type="SAM" id="Coils"/>
    </source>
</evidence>
<dbReference type="OrthoDB" id="1187707at2"/>
<evidence type="ECO:0000313" key="3">
    <source>
        <dbReference type="EMBL" id="MQY26198.1"/>
    </source>
</evidence>
<dbReference type="EMBL" id="WEGI01000003">
    <property type="protein sequence ID" value="MQY26198.1"/>
    <property type="molecule type" value="Genomic_DNA"/>
</dbReference>
<evidence type="ECO:0000313" key="4">
    <source>
        <dbReference type="Proteomes" id="UP000431401"/>
    </source>
</evidence>
<dbReference type="AlphaFoldDB" id="A0A7K0DKK1"/>
<protein>
    <recommendedName>
        <fullName evidence="2">TPR repeat domain-containing protein</fullName>
    </recommendedName>
</protein>
<feature type="domain" description="TPR repeat" evidence="2">
    <location>
        <begin position="206"/>
        <end position="469"/>
    </location>
</feature>
<dbReference type="InterPro" id="IPR057037">
    <property type="entry name" value="TPR_rep_actino"/>
</dbReference>
<sequence length="839" mass="91010">MPSRSELDRWNLRALDDWAATLRTGNEKFLLEIDRSRKHFTDVGPDWSGTAYHAAYDRVGQDHDEARKIHGDIEDFLEAFTRAVGDVAAHRDVLRTKAADAEAAQLTVTDDWVVSGHGTDAVHAHQDAVDTARRELARTEGELARLLGERAELVRAAGDLYGSSIEVGEAASQGGRLGAEDGKRLADAVRAGDRDAIDAVAADMPAYFLTPQDLQNLADGKDVATVPAEVQDYYREFLDKSGKDGLLGLSDHLAQQEALARGAGSPNPLAAAQRDNLANAIMMLSNEKVGSTAADGTFRPGGYGQLPDYLRHLVADRLEIAPPPGPLEMHNRFADQARFAQLLGEANPGFVPGAAMASQMQITAASMSSYLDGRNPAATHLVDRFEHLGAVDINAEYFDRDKPRIGDTARAFLDLGTRNHSVDYGMLTDPPGTVRTPGDLYADPKTFREQVFHHDWGDQGKVASQLYSWAGEHAHDQTPDGDLSRKTMVALPHLFAPTDSGGGSALTAGTDGHTVFQNNADLFRKYPELATGLSKVLAPNLDALADPAQMTSLALPVPGDPHRYPVPGSSEVRLGVDDGDRLLFLANQSEDGRTLLETGRALREAAVYDQAMRAGGDHVGDWLSENDAYTHLRDLNARMTAQHYNALFYQDDTNASDTAKHLQEVYESKQKAAEIAKQIITDTIPMDKVTSPITDLLPGVAQGAAKSYLNGLPGLAMDKVIAAWNPLPDPVHVQDPSGNQISSEIRREAMNKLIDADYRSGRLPQNLLTGDHSGPIHYEDNSAKEAIKDITARLKERGLTGYIDGIETRGDIAVVKDLAGDRQKLQNFLNGGSEKIEVK</sequence>
<reference evidence="3 4" key="1">
    <citation type="submission" date="2019-10" db="EMBL/GenBank/DDBJ databases">
        <title>Nocardia macrotermitis sp. nov. and Nocardia aurantia sp. nov., isolated from the gut of fungus growing-termite Macrotermes natalensis.</title>
        <authorList>
            <person name="Benndorf R."/>
            <person name="Schwitalla J."/>
            <person name="Martin K."/>
            <person name="De Beer W."/>
            <person name="Kaster A.-K."/>
            <person name="Vollmers J."/>
            <person name="Poulsen M."/>
            <person name="Beemelmanns C."/>
        </authorList>
    </citation>
    <scope>NUCLEOTIDE SEQUENCE [LARGE SCALE GENOMIC DNA]</scope>
    <source>
        <strain evidence="3 4">RB56</strain>
    </source>
</reference>
<keyword evidence="1" id="KW-0175">Coiled coil</keyword>
<organism evidence="3 4">
    <name type="scientific">Nocardia aurantia</name>
    <dbReference type="NCBI Taxonomy" id="2585199"/>
    <lineage>
        <taxon>Bacteria</taxon>
        <taxon>Bacillati</taxon>
        <taxon>Actinomycetota</taxon>
        <taxon>Actinomycetes</taxon>
        <taxon>Mycobacteriales</taxon>
        <taxon>Nocardiaceae</taxon>
        <taxon>Nocardia</taxon>
    </lineage>
</organism>
<proteinExistence type="predicted"/>
<evidence type="ECO:0000259" key="2">
    <source>
        <dbReference type="Pfam" id="PF23275"/>
    </source>
</evidence>
<feature type="coiled-coil region" evidence="1">
    <location>
        <begin position="122"/>
        <end position="156"/>
    </location>
</feature>
<dbReference type="Proteomes" id="UP000431401">
    <property type="component" value="Unassembled WGS sequence"/>
</dbReference>
<dbReference type="RefSeq" id="WP_153340155.1">
    <property type="nucleotide sequence ID" value="NZ_WEGI01000003.1"/>
</dbReference>
<dbReference type="Pfam" id="PF23275">
    <property type="entry name" value="TPR_23"/>
    <property type="match status" value="1"/>
</dbReference>
<comment type="caution">
    <text evidence="3">The sequence shown here is derived from an EMBL/GenBank/DDBJ whole genome shotgun (WGS) entry which is preliminary data.</text>
</comment>
<accession>A0A7K0DKK1</accession>
<keyword evidence="4" id="KW-1185">Reference proteome</keyword>
<gene>
    <name evidence="3" type="ORF">NRB56_17600</name>
</gene>
<name>A0A7K0DKK1_9NOCA</name>